<protein>
    <submittedName>
        <fullName evidence="2">Uncharacterized protein</fullName>
    </submittedName>
</protein>
<feature type="region of interest" description="Disordered" evidence="1">
    <location>
        <begin position="112"/>
        <end position="131"/>
    </location>
</feature>
<gene>
    <name evidence="2" type="ORF">FNY97_05395</name>
</gene>
<dbReference type="Proteomes" id="UP000320443">
    <property type="component" value="Unassembled WGS sequence"/>
</dbReference>
<comment type="caution">
    <text evidence="2">The sequence shown here is derived from an EMBL/GenBank/DDBJ whole genome shotgun (WGS) entry which is preliminary data.</text>
</comment>
<evidence type="ECO:0000313" key="3">
    <source>
        <dbReference type="Proteomes" id="UP000320443"/>
    </source>
</evidence>
<reference evidence="2 3" key="1">
    <citation type="submission" date="2019-07" db="EMBL/GenBank/DDBJ databases">
        <title>Draft genome of C. aurimucosum strain 2274.</title>
        <authorList>
            <person name="Pacheco L.G.C."/>
            <person name="Aguiar E.R.G.R."/>
            <person name="Santos C.S."/>
            <person name="Rocha D.J.P.G."/>
            <person name="Sant'Anna L.O."/>
            <person name="Mattos-Guaraldi A.L."/>
            <person name="Santos L.S."/>
        </authorList>
    </citation>
    <scope>NUCLEOTIDE SEQUENCE [LARGE SCALE GENOMIC DNA]</scope>
    <source>
        <strain evidence="2 3">2274</strain>
    </source>
</reference>
<dbReference type="AlphaFoldDB" id="A0A553FYT5"/>
<name>A0A553FYT5_9CORY</name>
<dbReference type="RefSeq" id="WP_046647550.1">
    <property type="nucleotide sequence ID" value="NZ_VKDK01000006.1"/>
</dbReference>
<evidence type="ECO:0000313" key="2">
    <source>
        <dbReference type="EMBL" id="TRX62406.1"/>
    </source>
</evidence>
<feature type="region of interest" description="Disordered" evidence="1">
    <location>
        <begin position="79"/>
        <end position="103"/>
    </location>
</feature>
<dbReference type="EMBL" id="VKDK01000006">
    <property type="protein sequence ID" value="TRX62406.1"/>
    <property type="molecule type" value="Genomic_DNA"/>
</dbReference>
<accession>A0A553FYT5</accession>
<sequence>MRNPTPEEIAVAGKVLQAIKLIDPGFYNADLAMADGWARVLFPSDYTLDEMLDGVTDFYRHEEKGRRCMPANVLAGARRARDAKQATPEGRAEIEARRQARQRELDRKIRAGKHKALEATKQRGRELPETALKLQQRLKEATKRVQ</sequence>
<evidence type="ECO:0000256" key="1">
    <source>
        <dbReference type="SAM" id="MobiDB-lite"/>
    </source>
</evidence>
<feature type="compositionally biased region" description="Basic and acidic residues" evidence="1">
    <location>
        <begin position="112"/>
        <end position="128"/>
    </location>
</feature>
<keyword evidence="3" id="KW-1185">Reference proteome</keyword>
<proteinExistence type="predicted"/>
<organism evidence="2 3">
    <name type="scientific">Corynebacterium hiratae</name>
    <dbReference type="NCBI Taxonomy" id="3139423"/>
    <lineage>
        <taxon>Bacteria</taxon>
        <taxon>Bacillati</taxon>
        <taxon>Actinomycetota</taxon>
        <taxon>Actinomycetes</taxon>
        <taxon>Mycobacteriales</taxon>
        <taxon>Corynebacteriaceae</taxon>
        <taxon>Corynebacterium</taxon>
    </lineage>
</organism>